<accession>A0A2N0YYP0</accession>
<dbReference type="EMBL" id="PISE01000043">
    <property type="protein sequence ID" value="PKG22373.1"/>
    <property type="molecule type" value="Genomic_DNA"/>
</dbReference>
<proteinExistence type="predicted"/>
<dbReference type="AlphaFoldDB" id="A0A2N0YYP0"/>
<evidence type="ECO:0000313" key="2">
    <source>
        <dbReference type="EMBL" id="PKG22373.1"/>
    </source>
</evidence>
<evidence type="ECO:0000313" key="3">
    <source>
        <dbReference type="Proteomes" id="UP000233375"/>
    </source>
</evidence>
<feature type="domain" description="DUF1659" evidence="1">
    <location>
        <begin position="3"/>
        <end position="71"/>
    </location>
</feature>
<keyword evidence="3" id="KW-1185">Reference proteome</keyword>
<organism evidence="2 3">
    <name type="scientific">Niallia nealsonii</name>
    <dbReference type="NCBI Taxonomy" id="115979"/>
    <lineage>
        <taxon>Bacteria</taxon>
        <taxon>Bacillati</taxon>
        <taxon>Bacillota</taxon>
        <taxon>Bacilli</taxon>
        <taxon>Bacillales</taxon>
        <taxon>Bacillaceae</taxon>
        <taxon>Niallia</taxon>
    </lineage>
</organism>
<reference evidence="2 3" key="1">
    <citation type="journal article" date="2003" name="Int. J. Syst. Evol. Microbiol.">
        <title>Bacillus nealsonii sp. nov., isolated from a spacecraft-assembly facility, whose spores are gamma-radiation resistant.</title>
        <authorList>
            <person name="Venkateswaran K."/>
            <person name="Kempf M."/>
            <person name="Chen F."/>
            <person name="Satomi M."/>
            <person name="Nicholson W."/>
            <person name="Kern R."/>
        </authorList>
    </citation>
    <scope>NUCLEOTIDE SEQUENCE [LARGE SCALE GENOMIC DNA]</scope>
    <source>
        <strain evidence="2 3">FO-92</strain>
    </source>
</reference>
<dbReference type="InterPro" id="IPR012454">
    <property type="entry name" value="DUF1659"/>
</dbReference>
<dbReference type="Proteomes" id="UP000233375">
    <property type="component" value="Unassembled WGS sequence"/>
</dbReference>
<dbReference type="RefSeq" id="WP_101178430.1">
    <property type="nucleotide sequence ID" value="NZ_PISE01000043.1"/>
</dbReference>
<comment type="caution">
    <text evidence="2">The sequence shown here is derived from an EMBL/GenBank/DDBJ whole genome shotgun (WGS) entry which is preliminary data.</text>
</comment>
<protein>
    <recommendedName>
        <fullName evidence="1">DUF1659 domain-containing protein</fullName>
    </recommendedName>
</protein>
<gene>
    <name evidence="2" type="ORF">CWS01_17310</name>
</gene>
<dbReference type="OrthoDB" id="48766at2"/>
<sequence>MAQAKFMETVVKMNFRTGMKENGESIYSSKSLRNIKDAATAEEIMQVTQALASLVSYPLESVVKNDSFDLSK</sequence>
<name>A0A2N0YYP0_9BACI</name>
<evidence type="ECO:0000259" key="1">
    <source>
        <dbReference type="Pfam" id="PF07872"/>
    </source>
</evidence>
<dbReference type="Pfam" id="PF07872">
    <property type="entry name" value="DUF1659"/>
    <property type="match status" value="1"/>
</dbReference>